<feature type="compositionally biased region" description="Basic and acidic residues" evidence="1">
    <location>
        <begin position="134"/>
        <end position="150"/>
    </location>
</feature>
<sequence length="150" mass="16360">MNEARNISSKAQPAWSKGTRCPPRRHNADGWNGELDCHSAGQKVKSLTTRRPTGLKRVWPDAGRQVSNAPCGGRVTFLCGSPSTAMNQTSQASRAENRRSGRRAAEAPLQDTHTLLWFNCDGPEVTSRSSLHTVDMRTRDGRGGTGTRDS</sequence>
<feature type="region of interest" description="Disordered" evidence="1">
    <location>
        <begin position="1"/>
        <end position="33"/>
    </location>
</feature>
<dbReference type="EMBL" id="SRLO01007665">
    <property type="protein sequence ID" value="TNN27839.1"/>
    <property type="molecule type" value="Genomic_DNA"/>
</dbReference>
<evidence type="ECO:0000313" key="2">
    <source>
        <dbReference type="EMBL" id="TNN27839.1"/>
    </source>
</evidence>
<evidence type="ECO:0000313" key="3">
    <source>
        <dbReference type="Proteomes" id="UP000314294"/>
    </source>
</evidence>
<feature type="region of interest" description="Disordered" evidence="1">
    <location>
        <begin position="81"/>
        <end position="108"/>
    </location>
</feature>
<name>A0A4Z2EG14_9TELE</name>
<protein>
    <submittedName>
        <fullName evidence="2">Uncharacterized protein</fullName>
    </submittedName>
</protein>
<dbReference type="AlphaFoldDB" id="A0A4Z2EG14"/>
<evidence type="ECO:0000256" key="1">
    <source>
        <dbReference type="SAM" id="MobiDB-lite"/>
    </source>
</evidence>
<feature type="region of interest" description="Disordered" evidence="1">
    <location>
        <begin position="124"/>
        <end position="150"/>
    </location>
</feature>
<proteinExistence type="predicted"/>
<feature type="compositionally biased region" description="Polar residues" evidence="1">
    <location>
        <begin position="81"/>
        <end position="94"/>
    </location>
</feature>
<reference evidence="2 3" key="1">
    <citation type="submission" date="2019-03" db="EMBL/GenBank/DDBJ databases">
        <title>First draft genome of Liparis tanakae, snailfish: a comprehensive survey of snailfish specific genes.</title>
        <authorList>
            <person name="Kim W."/>
            <person name="Song I."/>
            <person name="Jeong J.-H."/>
            <person name="Kim D."/>
            <person name="Kim S."/>
            <person name="Ryu S."/>
            <person name="Song J.Y."/>
            <person name="Lee S.K."/>
        </authorList>
    </citation>
    <scope>NUCLEOTIDE SEQUENCE [LARGE SCALE GENOMIC DNA]</scope>
    <source>
        <tissue evidence="2">Muscle</tissue>
    </source>
</reference>
<comment type="caution">
    <text evidence="2">The sequence shown here is derived from an EMBL/GenBank/DDBJ whole genome shotgun (WGS) entry which is preliminary data.</text>
</comment>
<feature type="compositionally biased region" description="Basic and acidic residues" evidence="1">
    <location>
        <begin position="95"/>
        <end position="105"/>
    </location>
</feature>
<organism evidence="2 3">
    <name type="scientific">Liparis tanakae</name>
    <name type="common">Tanaka's snailfish</name>
    <dbReference type="NCBI Taxonomy" id="230148"/>
    <lineage>
        <taxon>Eukaryota</taxon>
        <taxon>Metazoa</taxon>
        <taxon>Chordata</taxon>
        <taxon>Craniata</taxon>
        <taxon>Vertebrata</taxon>
        <taxon>Euteleostomi</taxon>
        <taxon>Actinopterygii</taxon>
        <taxon>Neopterygii</taxon>
        <taxon>Teleostei</taxon>
        <taxon>Neoteleostei</taxon>
        <taxon>Acanthomorphata</taxon>
        <taxon>Eupercaria</taxon>
        <taxon>Perciformes</taxon>
        <taxon>Cottioidei</taxon>
        <taxon>Cottales</taxon>
        <taxon>Liparidae</taxon>
        <taxon>Liparis</taxon>
    </lineage>
</organism>
<dbReference type="Proteomes" id="UP000314294">
    <property type="component" value="Unassembled WGS sequence"/>
</dbReference>
<feature type="compositionally biased region" description="Polar residues" evidence="1">
    <location>
        <begin position="1"/>
        <end position="11"/>
    </location>
</feature>
<gene>
    <name evidence="2" type="ORF">EYF80_062015</name>
</gene>
<accession>A0A4Z2EG14</accession>
<keyword evidence="3" id="KW-1185">Reference proteome</keyword>